<reference evidence="1 2" key="1">
    <citation type="submission" date="2024-05" db="EMBL/GenBank/DDBJ databases">
        <authorList>
            <person name="Wallberg A."/>
        </authorList>
    </citation>
    <scope>NUCLEOTIDE SEQUENCE [LARGE SCALE GENOMIC DNA]</scope>
</reference>
<accession>A0AAV2SKM1</accession>
<evidence type="ECO:0008006" key="3">
    <source>
        <dbReference type="Google" id="ProtNLM"/>
    </source>
</evidence>
<dbReference type="EMBL" id="CAXKWB010080815">
    <property type="protein sequence ID" value="CAL4205251.1"/>
    <property type="molecule type" value="Genomic_DNA"/>
</dbReference>
<comment type="caution">
    <text evidence="1">The sequence shown here is derived from an EMBL/GenBank/DDBJ whole genome shotgun (WGS) entry which is preliminary data.</text>
</comment>
<organism evidence="1 2">
    <name type="scientific">Meganyctiphanes norvegica</name>
    <name type="common">Northern krill</name>
    <name type="synonym">Thysanopoda norvegica</name>
    <dbReference type="NCBI Taxonomy" id="48144"/>
    <lineage>
        <taxon>Eukaryota</taxon>
        <taxon>Metazoa</taxon>
        <taxon>Ecdysozoa</taxon>
        <taxon>Arthropoda</taxon>
        <taxon>Crustacea</taxon>
        <taxon>Multicrustacea</taxon>
        <taxon>Malacostraca</taxon>
        <taxon>Eumalacostraca</taxon>
        <taxon>Eucarida</taxon>
        <taxon>Euphausiacea</taxon>
        <taxon>Euphausiidae</taxon>
        <taxon>Meganyctiphanes</taxon>
    </lineage>
</organism>
<dbReference type="Proteomes" id="UP001497623">
    <property type="component" value="Unassembled WGS sequence"/>
</dbReference>
<keyword evidence="2" id="KW-1185">Reference proteome</keyword>
<evidence type="ECO:0000313" key="1">
    <source>
        <dbReference type="EMBL" id="CAL4205251.1"/>
    </source>
</evidence>
<name>A0AAV2SKM1_MEGNR</name>
<proteinExistence type="predicted"/>
<dbReference type="AlphaFoldDB" id="A0AAV2SKM1"/>
<sequence length="146" mass="16861">CMAQCPLCGVICSRTIAHPGEDHTAPSHYIRGLQGGYTSDTKELWLESCNEKVAGNEHFRNTKTDMKIVKYKDYRSVNDSYASWSIVADTSHGHSLYWKWVFAKFTEQLVKYWSNSGNKIKCTKIPSKWKNITEEEVDESIRIMFQ</sequence>
<gene>
    <name evidence="1" type="ORF">MNOR_LOCUS37912</name>
</gene>
<dbReference type="PANTHER" id="PTHR14819">
    <property type="entry name" value="GTP-BINDING"/>
    <property type="match status" value="1"/>
</dbReference>
<dbReference type="InterPro" id="IPR052986">
    <property type="entry name" value="VLIG_GTPase"/>
</dbReference>
<dbReference type="PANTHER" id="PTHR14819:SF25">
    <property type="entry name" value="CHROMOSOME UNDETERMINED SCAFFOLD_52, WHOLE GENOME SHOTGUN SEQUENCE"/>
    <property type="match status" value="1"/>
</dbReference>
<feature type="non-terminal residue" evidence="1">
    <location>
        <position position="146"/>
    </location>
</feature>
<feature type="non-terminal residue" evidence="1">
    <location>
        <position position="1"/>
    </location>
</feature>
<protein>
    <recommendedName>
        <fullName evidence="3">C2H2-type domain-containing protein</fullName>
    </recommendedName>
</protein>
<evidence type="ECO:0000313" key="2">
    <source>
        <dbReference type="Proteomes" id="UP001497623"/>
    </source>
</evidence>